<dbReference type="Pfam" id="PF11974">
    <property type="entry name" value="bMG3"/>
    <property type="match status" value="1"/>
</dbReference>
<dbReference type="Pfam" id="PF17973">
    <property type="entry name" value="bMG10"/>
    <property type="match status" value="1"/>
</dbReference>
<evidence type="ECO:0000256" key="1">
    <source>
        <dbReference type="ARBA" id="ARBA00010556"/>
    </source>
</evidence>
<dbReference type="InterPro" id="IPR047565">
    <property type="entry name" value="Alpha-macroglob_thiol-ester_cl"/>
</dbReference>
<evidence type="ECO:0000259" key="4">
    <source>
        <dbReference type="SMART" id="SM01359"/>
    </source>
</evidence>
<dbReference type="STRING" id="445932.Emin_0638"/>
<evidence type="ECO:0000259" key="5">
    <source>
        <dbReference type="SMART" id="SM01360"/>
    </source>
</evidence>
<protein>
    <submittedName>
        <fullName evidence="6">Large extracellular alpha-helical protein</fullName>
    </submittedName>
</protein>
<dbReference type="PANTHER" id="PTHR40094:SF1">
    <property type="entry name" value="UBIQUITIN DOMAIN-CONTAINING PROTEIN"/>
    <property type="match status" value="1"/>
</dbReference>
<dbReference type="InterPro" id="IPR041246">
    <property type="entry name" value="Bact_MG10"/>
</dbReference>
<dbReference type="InterPro" id="IPR008930">
    <property type="entry name" value="Terpenoid_cyclase/PrenylTrfase"/>
</dbReference>
<dbReference type="SMART" id="SM01419">
    <property type="entry name" value="Thiol-ester_cl"/>
    <property type="match status" value="1"/>
</dbReference>
<feature type="domain" description="Alpha-2-macroglobulin bait region" evidence="4">
    <location>
        <begin position="946"/>
        <end position="1100"/>
    </location>
</feature>
<dbReference type="SMART" id="SM01359">
    <property type="entry name" value="A2M_N_2"/>
    <property type="match status" value="1"/>
</dbReference>
<dbReference type="Gene3D" id="1.50.10.20">
    <property type="match status" value="1"/>
</dbReference>
<evidence type="ECO:0000313" key="6">
    <source>
        <dbReference type="EMBL" id="ACC98193.1"/>
    </source>
</evidence>
<dbReference type="InterPro" id="IPR051802">
    <property type="entry name" value="YfhM-like"/>
</dbReference>
<sequence>MLKKILSLFVLLFSTALYAQQSGLSVISYSPKNNMYSTSMVAINVTFNKPVIKLSDSSQFGEMPCPIELSPAAAGNCRWTGTQTVTFEAKTLMPSTEYTVTVLDNFKSEISGEKLGKNFTWTFRTPRIYVSTVAPYKNERWVNLNPTIFLIFNQGINPQTSQNKIHLLDDKNNPVSFKAVRPSKEALKEAGYSYYDPERVIALTLYSYLQMNSEYKIKVEKGVMGEQGTLGTEAEFNSSFFTFPPLTFKKVKMPQCLPGALEIFLSNPVEMSALLDHITISPEVKTREITEDQARFTGNLYSSENSVYFSLNMFDFEPEKKYSVTLKKGLKDIYGNVLESSVTEKIKYPAYCQNLTTKGGFGVMESYLPARYPVTLINVHETYYNFEKLSTPADFISFYHSKDRYCNRNYTTSGNLYKFNIARNKTHHTYFDLDRLLDNPKGFVYGEVINKREQSYSPTCKQPSFSNITDLGLTFKTSPDNSLIWVTDLKEGKPAAGKKVEIFDSNGNSVWAGTSDKNGFALADGWKDFDLSSYSRWEKPVLYAAAYSDGGDAIISSNWTEGIEPWRFNINYEWSPQVFNYRAAMFFDRDILKPGEKVRLKGVVRKLENGDWNLASEFKNGTLTVSDSRGKEMLNETLGIDQRFGTFETVIEIPSSSPTGHYSVNFQTKNGDLSASDYKTFRVETVKEATFKVTLNTDKDNYFVKDKAEITVDGAYMFGGAMGAAPAALSVRYANSSYTNKNFEGYNFGGNYEEYDSNYTTLEGSLDDKGRYETKVEIPSFSTPKTMYIEAGLTAPDRQRLFARRSVSVHPADFYLGLKTPEGYYFEVNKPYKTHVIAVAPDTGKMVEDVKGTVKITRKEYFSVRKTGVNGRLQWVNEENVTEVGEYPFTIGKKGYDFELTPSESGSYVIQFKASDSKGREVVNSINVFVSGKGGGYWEKSDDDIIKLLADKKSYKVGDKAKIMVQSPYESAIALVTVERENIMEKFTVNLKGGSDSFTLPIKDEYVPNAFISVVVIQGRSGENKYDDEGLDIGKPQTKIGYANITVETETRKIKTKVTTDKDTYQPGETVKIDVHTTVKGNNISANTAIFVVDEGILALTGYSTPDLLKEFYGPRALGVGTVDSRIYVIGQRSYGEKGENSGGGGGEDNKLGGVDLRSNFDAAPYWNTVITDAKGKASVSFKLPDNLTKFRVMAVAVGKKEFGSGDTNITVNKPVMIKPSLPRFARLGDAFKCGVVVYNRDAKEGITVSGEVTGGIAMIGESVIKEEIAKGGFKEILWDCQAVSHENAQFTFKAVSGKNSDGLLWPVTINNIEKYQTLATSGIVDDKQVKEGMKRPSSSYIPFANNRAEFVLSSTALVDIRGGILYLLSYPYGCLEQKMSKVFPIIAAQTIVDDFNLGDITKLKESVQKVLNDLSLYQNASGGFGYWTSRPQADPYITVYTLEVAHMAKAKGYKIDEAVINKAVKWLESYMAGGYQQAFAYPYSVSENKTVKAYASYVLALYGKKGTAAFSKLYADRGQLTLMAKAHLLKTAKLLGKNDEVKVLGDDLMNYVKVAPTTMHFEIEERMPWIHGSNLTVTAVILDAMLQGQNGFPGDEKTVRWILKQISPEGNWQTTAANAAVFRALNSYYTIKESVEPDFTAEIKINSVKAWTGGFKGRDLNTKTAVVPFDNLFNSKGESNIIIRKDGKGRLYYNMYQIYAPLKLDTPVNSGFTVTRTITPLYGEKGAALKAGERATITLTVTSNQDRPFVVVEDFLPAGLEIVDSSLAVESQRDADVSLGYDYEECEDCYEQEDDGYYSGEYYVWGELGRNEKYDDRIAIFADYLTKGTHTYKYVVQATMPGVYTFPAAWASQMYEPENFGRNTTQTIEIK</sequence>
<dbReference type="InterPro" id="IPR041203">
    <property type="entry name" value="Bact_A2M_MG5"/>
</dbReference>
<feature type="chain" id="PRO_5002777712" evidence="3">
    <location>
        <begin position="20"/>
        <end position="1872"/>
    </location>
</feature>
<dbReference type="Pfam" id="PF07678">
    <property type="entry name" value="TED_complement"/>
    <property type="match status" value="1"/>
</dbReference>
<comment type="similarity">
    <text evidence="1">Belongs to the protease inhibitor I39 (alpha-2-macroglobulin) family. Bacterial alpha-2-macroglobulin subfamily.</text>
</comment>
<dbReference type="Pfam" id="PF07703">
    <property type="entry name" value="A2M_BRD"/>
    <property type="match status" value="1"/>
</dbReference>
<dbReference type="Pfam" id="PF01835">
    <property type="entry name" value="MG2"/>
    <property type="match status" value="1"/>
</dbReference>
<dbReference type="RefSeq" id="WP_012414808.1">
    <property type="nucleotide sequence ID" value="NC_010644.1"/>
</dbReference>
<organism evidence="6 7">
    <name type="scientific">Elusimicrobium minutum (strain Pei191)</name>
    <dbReference type="NCBI Taxonomy" id="445932"/>
    <lineage>
        <taxon>Bacteria</taxon>
        <taxon>Pseudomonadati</taxon>
        <taxon>Elusimicrobiota</taxon>
        <taxon>Elusimicrobia</taxon>
        <taxon>Elusimicrobiales</taxon>
        <taxon>Elusimicrobiaceae</taxon>
        <taxon>Elusimicrobium</taxon>
    </lineage>
</organism>
<dbReference type="InterPro" id="IPR011626">
    <property type="entry name" value="Alpha-macroglobulin_TED"/>
</dbReference>
<dbReference type="HOGENOM" id="CLU_002018_0_0_0"/>
<dbReference type="GO" id="GO:0004866">
    <property type="term" value="F:endopeptidase inhibitor activity"/>
    <property type="evidence" value="ECO:0007669"/>
    <property type="project" value="InterPro"/>
</dbReference>
<dbReference type="Pfam" id="PF17972">
    <property type="entry name" value="bMG5"/>
    <property type="match status" value="1"/>
</dbReference>
<dbReference type="OrthoDB" id="9767116at2"/>
<evidence type="ECO:0000313" key="7">
    <source>
        <dbReference type="Proteomes" id="UP000001029"/>
    </source>
</evidence>
<evidence type="ECO:0000256" key="3">
    <source>
        <dbReference type="SAM" id="SignalP"/>
    </source>
</evidence>
<dbReference type="InterPro" id="IPR011625">
    <property type="entry name" value="A2M_N_BRD"/>
</dbReference>
<dbReference type="Gene3D" id="2.60.40.1930">
    <property type="match status" value="1"/>
</dbReference>
<dbReference type="PANTHER" id="PTHR40094">
    <property type="entry name" value="ALPHA-2-MACROGLOBULIN HOMOLOG"/>
    <property type="match status" value="1"/>
</dbReference>
<dbReference type="InterPro" id="IPR001599">
    <property type="entry name" value="Macroglobln_a2"/>
</dbReference>
<reference evidence="6 7" key="1">
    <citation type="journal article" date="2009" name="Appl. Environ. Microbiol.">
        <title>Genomic analysis of 'Elusimicrobium minutum,' the first cultivated representative of the phylum 'Elusimicrobia' (formerly termite group 1).</title>
        <authorList>
            <person name="Herlemann D.P.R."/>
            <person name="Geissinger O."/>
            <person name="Ikeda-Ohtsubo W."/>
            <person name="Kunin V."/>
            <person name="Sun H."/>
            <person name="Lapidus A."/>
            <person name="Hugenholtz P."/>
            <person name="Brune A."/>
        </authorList>
    </citation>
    <scope>NUCLEOTIDE SEQUENCE [LARGE SCALE GENOMIC DNA]</scope>
    <source>
        <strain evidence="6 7">Pei191</strain>
    </source>
</reference>
<dbReference type="Pfam" id="PF13205">
    <property type="entry name" value="Big_5"/>
    <property type="match status" value="1"/>
</dbReference>
<dbReference type="CDD" id="cd02891">
    <property type="entry name" value="A2M_like"/>
    <property type="match status" value="1"/>
</dbReference>
<dbReference type="GO" id="GO:0005615">
    <property type="term" value="C:extracellular space"/>
    <property type="evidence" value="ECO:0007669"/>
    <property type="project" value="InterPro"/>
</dbReference>
<dbReference type="KEGG" id="emi:Emin_0638"/>
<dbReference type="Gene3D" id="2.60.40.3710">
    <property type="match status" value="1"/>
</dbReference>
<gene>
    <name evidence="6" type="ordered locus">Emin_0638</name>
</gene>
<dbReference type="InterPro" id="IPR021868">
    <property type="entry name" value="Alpha_2_Macroglob_MG3"/>
</dbReference>
<keyword evidence="2 3" id="KW-0732">Signal</keyword>
<dbReference type="SUPFAM" id="SSF48239">
    <property type="entry name" value="Terpenoid cyclases/Protein prenyltransferases"/>
    <property type="match status" value="1"/>
</dbReference>
<proteinExistence type="inferred from homology"/>
<feature type="domain" description="Alpha-2-macroglobulin" evidence="5">
    <location>
        <begin position="1164"/>
        <end position="1253"/>
    </location>
</feature>
<dbReference type="InterPro" id="IPR032812">
    <property type="entry name" value="SbsA_Ig"/>
</dbReference>
<evidence type="ECO:0000256" key="2">
    <source>
        <dbReference type="ARBA" id="ARBA00022729"/>
    </source>
</evidence>
<dbReference type="Pfam" id="PF00207">
    <property type="entry name" value="A2M"/>
    <property type="match status" value="1"/>
</dbReference>
<feature type="signal peptide" evidence="3">
    <location>
        <begin position="1"/>
        <end position="19"/>
    </location>
</feature>
<dbReference type="EMBL" id="CP001055">
    <property type="protein sequence ID" value="ACC98193.1"/>
    <property type="molecule type" value="Genomic_DNA"/>
</dbReference>
<keyword evidence="7" id="KW-1185">Reference proteome</keyword>
<dbReference type="SMART" id="SM01360">
    <property type="entry name" value="A2M"/>
    <property type="match status" value="1"/>
</dbReference>
<accession>B2KC66</accession>
<dbReference type="InterPro" id="IPR002890">
    <property type="entry name" value="MG2"/>
</dbReference>
<dbReference type="Proteomes" id="UP000001029">
    <property type="component" value="Chromosome"/>
</dbReference>
<name>B2KC66_ELUMP</name>